<comment type="function">
    <text evidence="9">Involved in targeting and insertion of nascent membrane proteins into the cytoplasmic membrane. Binds to the hydrophobic signal sequence of the ribosome-nascent chain (RNC) as it emerges from the ribosomes. The SRP-RNC complex is then targeted to the cytoplasmic membrane where it interacts with the SRP receptor FtsY.</text>
</comment>
<comment type="subcellular location">
    <subcellularLocation>
        <location evidence="9">Cytoplasm</location>
    </subcellularLocation>
    <text evidence="9">The SRP-RNC complex is targeted to the cytoplasmic membrane.</text>
</comment>
<dbReference type="SMART" id="SM00382">
    <property type="entry name" value="AAA"/>
    <property type="match status" value="1"/>
</dbReference>
<dbReference type="Proteomes" id="UP000315289">
    <property type="component" value="Unassembled WGS sequence"/>
</dbReference>
<evidence type="ECO:0000256" key="4">
    <source>
        <dbReference type="ARBA" id="ARBA00022801"/>
    </source>
</evidence>
<dbReference type="GO" id="GO:0005525">
    <property type="term" value="F:GTP binding"/>
    <property type="evidence" value="ECO:0007669"/>
    <property type="project" value="UniProtKB-UniRule"/>
</dbReference>
<dbReference type="GO" id="GO:0048500">
    <property type="term" value="C:signal recognition particle"/>
    <property type="evidence" value="ECO:0007669"/>
    <property type="project" value="UniProtKB-UniRule"/>
</dbReference>
<dbReference type="Gene3D" id="1.20.120.140">
    <property type="entry name" value="Signal recognition particle SRP54, nucleotide-binding domain"/>
    <property type="match status" value="1"/>
</dbReference>
<feature type="binding site" evidence="9">
    <location>
        <begin position="202"/>
        <end position="206"/>
    </location>
    <ligand>
        <name>GTP</name>
        <dbReference type="ChEBI" id="CHEBI:37565"/>
    </ligand>
</feature>
<dbReference type="GO" id="GO:0008312">
    <property type="term" value="F:7S RNA binding"/>
    <property type="evidence" value="ECO:0007669"/>
    <property type="project" value="UniProtKB-UniRule"/>
</dbReference>
<dbReference type="InterPro" id="IPR022941">
    <property type="entry name" value="SRP54"/>
</dbReference>
<keyword evidence="14" id="KW-1185">Reference proteome</keyword>
<keyword evidence="4 9" id="KW-0378">Hydrolase</keyword>
<dbReference type="InterPro" id="IPR003593">
    <property type="entry name" value="AAA+_ATPase"/>
</dbReference>
<dbReference type="InterPro" id="IPR036225">
    <property type="entry name" value="SRP/SRP_N"/>
</dbReference>
<organism evidence="13 14">
    <name type="scientific">Candidatus Nitrosocosmicus arcticus</name>
    <dbReference type="NCBI Taxonomy" id="2035267"/>
    <lineage>
        <taxon>Archaea</taxon>
        <taxon>Nitrososphaerota</taxon>
        <taxon>Nitrososphaeria</taxon>
        <taxon>Nitrososphaerales</taxon>
        <taxon>Nitrososphaeraceae</taxon>
        <taxon>Candidatus Nitrosocosmicus</taxon>
    </lineage>
</organism>
<dbReference type="OrthoDB" id="52849at2157"/>
<feature type="domain" description="AAA+ ATPase" evidence="10">
    <location>
        <begin position="112"/>
        <end position="289"/>
    </location>
</feature>
<evidence type="ECO:0000256" key="3">
    <source>
        <dbReference type="ARBA" id="ARBA00022741"/>
    </source>
</evidence>
<comment type="similarity">
    <text evidence="1 9">Belongs to the GTP-binding SRP family. SRP54 subfamily.</text>
</comment>
<dbReference type="SUPFAM" id="SSF47446">
    <property type="entry name" value="Signal peptide-binding domain"/>
    <property type="match status" value="1"/>
</dbReference>
<dbReference type="PANTHER" id="PTHR11564">
    <property type="entry name" value="SIGNAL RECOGNITION PARTICLE 54K PROTEIN SRP54"/>
    <property type="match status" value="1"/>
</dbReference>
<dbReference type="InterPro" id="IPR027417">
    <property type="entry name" value="P-loop_NTPase"/>
</dbReference>
<dbReference type="GO" id="GO:0003924">
    <property type="term" value="F:GTPase activity"/>
    <property type="evidence" value="ECO:0007669"/>
    <property type="project" value="UniProtKB-UniRule"/>
</dbReference>
<evidence type="ECO:0000256" key="6">
    <source>
        <dbReference type="ARBA" id="ARBA00023134"/>
    </source>
</evidence>
<evidence type="ECO:0000313" key="13">
    <source>
        <dbReference type="EMBL" id="TVP39860.1"/>
    </source>
</evidence>
<keyword evidence="8 9" id="KW-0687">Ribonucleoprotein</keyword>
<dbReference type="InterPro" id="IPR042101">
    <property type="entry name" value="SRP54_N_sf"/>
</dbReference>
<accession>A0A557STD7</accession>
<dbReference type="InterPro" id="IPR000897">
    <property type="entry name" value="SRP54_GTPase_dom"/>
</dbReference>
<dbReference type="Pfam" id="PF00448">
    <property type="entry name" value="SRP54"/>
    <property type="match status" value="1"/>
</dbReference>
<protein>
    <recommendedName>
        <fullName evidence="9">Signal recognition particle 54 kDa protein</fullName>
        <shortName evidence="9">SRP54</shortName>
        <ecNumber evidence="9">3.6.5.4</ecNumber>
    </recommendedName>
</protein>
<dbReference type="SUPFAM" id="SSF47364">
    <property type="entry name" value="Domain of the SRP/SRP receptor G-proteins"/>
    <property type="match status" value="1"/>
</dbReference>
<evidence type="ECO:0000256" key="9">
    <source>
        <dbReference type="HAMAP-Rule" id="MF_00306"/>
    </source>
</evidence>
<dbReference type="Gene3D" id="1.10.260.30">
    <property type="entry name" value="Signal recognition particle, SRP54 subunit, M-domain"/>
    <property type="match status" value="1"/>
</dbReference>
<dbReference type="InterPro" id="IPR036891">
    <property type="entry name" value="Signal_recog_part_SRP54_M_sf"/>
</dbReference>
<dbReference type="SUPFAM" id="SSF52540">
    <property type="entry name" value="P-loop containing nucleoside triphosphate hydrolases"/>
    <property type="match status" value="1"/>
</dbReference>
<dbReference type="InterPro" id="IPR004125">
    <property type="entry name" value="Signal_recog_particle_SRP54_M"/>
</dbReference>
<name>A0A557STD7_9ARCH</name>
<dbReference type="Gene3D" id="3.40.50.300">
    <property type="entry name" value="P-loop containing nucleotide triphosphate hydrolases"/>
    <property type="match status" value="1"/>
</dbReference>
<dbReference type="RefSeq" id="WP_144732699.1">
    <property type="nucleotide sequence ID" value="NZ_ML675587.1"/>
</dbReference>
<evidence type="ECO:0000256" key="2">
    <source>
        <dbReference type="ARBA" id="ARBA00022490"/>
    </source>
</evidence>
<keyword evidence="3 9" id="KW-0547">Nucleotide-binding</keyword>
<evidence type="ECO:0000256" key="5">
    <source>
        <dbReference type="ARBA" id="ARBA00022884"/>
    </source>
</evidence>
<feature type="domain" description="Signal recognition particle SRP54 helical bundle" evidence="12">
    <location>
        <begin position="1"/>
        <end position="86"/>
    </location>
</feature>
<evidence type="ECO:0000259" key="10">
    <source>
        <dbReference type="SMART" id="SM00382"/>
    </source>
</evidence>
<evidence type="ECO:0000256" key="1">
    <source>
        <dbReference type="ARBA" id="ARBA00005450"/>
    </source>
</evidence>
<dbReference type="EMBL" id="VOAH01000011">
    <property type="protein sequence ID" value="TVP39860.1"/>
    <property type="molecule type" value="Genomic_DNA"/>
</dbReference>
<dbReference type="SMART" id="SM00962">
    <property type="entry name" value="SRP54"/>
    <property type="match status" value="1"/>
</dbReference>
<evidence type="ECO:0000256" key="7">
    <source>
        <dbReference type="ARBA" id="ARBA00023135"/>
    </source>
</evidence>
<keyword evidence="6 9" id="KW-0342">GTP-binding</keyword>
<dbReference type="Pfam" id="PF02978">
    <property type="entry name" value="SRP_SPB"/>
    <property type="match status" value="1"/>
</dbReference>
<dbReference type="GO" id="GO:0006614">
    <property type="term" value="P:SRP-dependent cotranslational protein targeting to membrane"/>
    <property type="evidence" value="ECO:0007669"/>
    <property type="project" value="InterPro"/>
</dbReference>
<keyword evidence="5 9" id="KW-0694">RNA-binding</keyword>
<evidence type="ECO:0000259" key="12">
    <source>
        <dbReference type="SMART" id="SM00963"/>
    </source>
</evidence>
<evidence type="ECO:0000256" key="8">
    <source>
        <dbReference type="ARBA" id="ARBA00023274"/>
    </source>
</evidence>
<proteinExistence type="inferred from homology"/>
<dbReference type="AlphaFoldDB" id="A0A557STD7"/>
<dbReference type="CDD" id="cd17875">
    <property type="entry name" value="SRP54_G"/>
    <property type="match status" value="1"/>
</dbReference>
<comment type="domain">
    <text evidence="9">Composed of three domains: the N-terminal N domain, which is responsible for interactions with the ribosome, the central G domain, which binds GTP, and the C-terminal M domain, which binds the RNA and the signal sequence of the RNC.</text>
</comment>
<evidence type="ECO:0000313" key="14">
    <source>
        <dbReference type="Proteomes" id="UP000315289"/>
    </source>
</evidence>
<dbReference type="Pfam" id="PF02881">
    <property type="entry name" value="SRP54_N"/>
    <property type="match status" value="1"/>
</dbReference>
<feature type="binding site" evidence="9">
    <location>
        <begin position="120"/>
        <end position="127"/>
    </location>
    <ligand>
        <name>GTP</name>
        <dbReference type="ChEBI" id="CHEBI:37565"/>
    </ligand>
</feature>
<evidence type="ECO:0000259" key="11">
    <source>
        <dbReference type="SMART" id="SM00962"/>
    </source>
</evidence>
<comment type="subunit">
    <text evidence="9">Part of the signal recognition particle protein translocation system, which is composed of SRP and FtsY. Archaeal SRP consists of a 7S RNA molecule of 300 nucleotides and two protein subunits: SRP54 and SRP19.</text>
</comment>
<dbReference type="SMART" id="SM00963">
    <property type="entry name" value="SRP54_N"/>
    <property type="match status" value="1"/>
</dbReference>
<comment type="catalytic activity">
    <reaction evidence="9">
        <text>GTP + H2O = GDP + phosphate + H(+)</text>
        <dbReference type="Rhea" id="RHEA:19669"/>
        <dbReference type="ChEBI" id="CHEBI:15377"/>
        <dbReference type="ChEBI" id="CHEBI:15378"/>
        <dbReference type="ChEBI" id="CHEBI:37565"/>
        <dbReference type="ChEBI" id="CHEBI:43474"/>
        <dbReference type="ChEBI" id="CHEBI:58189"/>
        <dbReference type="EC" id="3.6.5.4"/>
    </reaction>
</comment>
<reference evidence="13 14" key="1">
    <citation type="journal article" date="2019" name="Front. Microbiol.">
        <title>Ammonia Oxidation by the Arctic Terrestrial Thaumarchaeote Candidatus Nitrosocosmicus arcticus Is Stimulated by Increasing Temperatures.</title>
        <authorList>
            <person name="Alves R.J.E."/>
            <person name="Kerou M."/>
            <person name="Zappe A."/>
            <person name="Bittner R."/>
            <person name="Abby S.S."/>
            <person name="Schmidt H.A."/>
            <person name="Pfeifer K."/>
            <person name="Schleper C."/>
        </authorList>
    </citation>
    <scope>NUCLEOTIDE SEQUENCE [LARGE SCALE GENOMIC DNA]</scope>
    <source>
        <strain evidence="13 14">Kfb</strain>
    </source>
</reference>
<keyword evidence="7 9" id="KW-0733">Signal recognition particle</keyword>
<dbReference type="EC" id="3.6.5.4" evidence="9"/>
<gene>
    <name evidence="9 13" type="primary">srp54</name>
    <name evidence="13" type="ORF">NARC_110072</name>
</gene>
<dbReference type="InterPro" id="IPR013822">
    <property type="entry name" value="Signal_recog_particl_SRP54_hlx"/>
</dbReference>
<feature type="domain" description="SRP54-type proteins GTP-binding" evidence="11">
    <location>
        <begin position="113"/>
        <end position="308"/>
    </location>
</feature>
<comment type="caution">
    <text evidence="13">The sequence shown here is derived from an EMBL/GenBank/DDBJ whole genome shotgun (WGS) entry which is preliminary data.</text>
</comment>
<dbReference type="PANTHER" id="PTHR11564:SF5">
    <property type="entry name" value="SIGNAL RECOGNITION PARTICLE SUBUNIT SRP54"/>
    <property type="match status" value="1"/>
</dbReference>
<dbReference type="HAMAP" id="MF_00306">
    <property type="entry name" value="SRP54"/>
    <property type="match status" value="1"/>
</dbReference>
<keyword evidence="2 9" id="KW-0963">Cytoplasm</keyword>
<feature type="binding site" evidence="9">
    <location>
        <begin position="260"/>
        <end position="263"/>
    </location>
    <ligand>
        <name>GTP</name>
        <dbReference type="ChEBI" id="CHEBI:37565"/>
    </ligand>
</feature>
<sequence>MLDSLKDNLRLALKKIVGASDINEELINELCKDLQRALLGADVNVRLVLEITKNLKERSLSEAPPKGLSKKDHIITILYGELSIMLGYSGEDIKTIDAKRMDENLINFNSDKKNTILMLGIQGSGKTTVIAKLARWLSKHGYRIGVIGADTWRPGALTQLKMNCSKINAQVYGEEGNNNALEIVKNGLVFFNDQPVDIIIIDTAGRHKEEQGLLEEMRTMYSIIIPDQVFLIIDGTIGQQAYNQAKIFHENAKISGIIITKLDGTAKGGGAIAASSATGAKVLFIGTGERIDDLEQFSPTSFVGRLLGMGDIKALLEMARNLEIQSDENQAKRLMSGKMTIEDFYAQMENMGKMGFRNVIENLPGLSNFVKDDHLDVLQQKMEKWRFIIQSFSTDEKKNPDIINEARRKRIARGSGVMEHDVKDLIKQYNNSKTMMKQAKGRQMQGLLRRFGLG</sequence>